<feature type="compositionally biased region" description="Low complexity" evidence="2">
    <location>
        <begin position="1443"/>
        <end position="1470"/>
    </location>
</feature>
<feature type="coiled-coil region" evidence="1">
    <location>
        <begin position="660"/>
        <end position="701"/>
    </location>
</feature>
<comment type="caution">
    <text evidence="3">The sequence shown here is derived from an EMBL/GenBank/DDBJ whole genome shotgun (WGS) entry which is preliminary data.</text>
</comment>
<evidence type="ECO:0000256" key="2">
    <source>
        <dbReference type="SAM" id="MobiDB-lite"/>
    </source>
</evidence>
<dbReference type="Proteomes" id="UP000304951">
    <property type="component" value="Unassembled WGS sequence"/>
</dbReference>
<sequence length="1677" mass="184960">MPEPSQRSSHLSQMTRVDSSDDSFESSYHEDKRTTSVPTKSGTDVALRPHSRSDSLHATSRPSSRASEMTDDINHDDVDLIKKLTATPSAVELDITTRTISKPAADPISEGFNPFKMNAPRSLLQKAQPNQPTQSSQSSQPSQSSQSCQSSQPVPSASFEKSNQEHQSSALSVREERPVTPIPQGLRSIVTWLGSWLTLNLEAPAESREDVQSQLFQTVPSSQIHKAAPRARAPSKGRHRPDRSSVQSQKQCRRRSPVSHGTTIDLSRPDIQISKSPVLKKTVATANHTSTLQPTLESNNVVEETIIADPGPVSVLESDTNDIFVITREAPASPTGVLTAAMSPSPCTEQQHSDIEEEVQVQPEASWTSHNDVVMQDLTSNGLPEDEDLSSVVHAEHPGIRAANFQVEHHLEGKHPLDDEHAGVGHQPVKDQQSTEESQPAEKPQTTPPDTETSATQEPPDDVIGAQQLPTPPDTIPPNQQSLRGVTDHSGSIRVTKKKTKPTPSGLTARKTTSKLRLGSVPYTAAELYQLADFIKEQERVEEKRSWVKELAAKQAELEQASQHNLSLQSECAELKTSLEKYAGFSAKLKTVILAFNGFGHDMKAIQKAKARYDREFAQLKTQLDTNLDAATKVSDQGLEKINHLRVKSLGMLQDCRTFINALKKDKSDLQRRLDKTSRILAQEKERQAAFDKRLQDLQQEKKSSDETFNGRTSKLSEQLSEFKILIEQGASASATFSREHAESMKKEYATLSESVRSSGTDTEKIKMSIDQLSSGFQKHIEDTKATNTEAINAQAETHTKTESKIVALLEEIKSGFKDREDLAEKNAVLRESISQEKQKLEESTEKVSKLEADMEQKNNDEALLKQKIQELQASQTVLQSEKASAEENKVKLSALTTAEGKLKQDIEKLKSEKAESMAAIASIDEQKKTLQREKAELQGQFKETTKRLEEARSIAPDLSVERTKIEAKAKQQIDEAIAEAHAQARKLAVNFGNQKLRQEKKKEEVDLALVAKENTVRNLQSELERLKQEFGDRSLVSWSDEVKHKDAEIKRLDNESTVARGQVENLQRQLQEALQSIRNSAQEQQRKLDEKDSQINRLKKSNTDTQRTVESLQQELKEATRSSQANDKAHEEDATRKSQEAKDQLKVMETRLSEADSAKRAVDTKLVDLEKRNKEEVEDRQKEIEDLRRILEGANNHVKETEERFNQQQAIIGQKDLDIEKLKQNNAKTAPSVVEVANSQVESQSQEGVDAQASTSPVKKARRAVNRNSRSVSKPTSPVTSTEAMQSDVPESTQPRGTGSSIFGPYSKPKASSHHAAGLNDPHQDGDDEMLDMDNSQLQFAEPTSRPGTSQSESRNALSLGSQEILDAEGVRSRPQIRTNFESHSQKSSSSLSEVEELDETYAKAAQTEMQVSQSRNSINASQQQSLGMSALKLNTQQGQNSLDLGLQEQQQSLDLSAQDQQSLDLSAQHESIDSSQPGYETPMKTGRNLQGVGRKLTPRPESQSRSQSKAGALPSLGRLTKGATVSSQQKKVSALSSGPHNFKPGGSGKGKGKRVSYADGDDDDDDDDYAVPSSSGRGSLSPAKRPAAQSTKSNKRVRTEASTSTLSSSQRSIASTPRRSQTTAKSSSQSKASPSMQGAGTPGPPRRRSGRTNKEQNMVSRFNDEIESPRATRRG</sequence>
<feature type="compositionally biased region" description="Basic residues" evidence="2">
    <location>
        <begin position="227"/>
        <end position="241"/>
    </location>
</feature>
<dbReference type="PANTHER" id="PTHR23159:SF31">
    <property type="entry name" value="CENTROSOME-ASSOCIATED PROTEIN CEP250 ISOFORM X1"/>
    <property type="match status" value="1"/>
</dbReference>
<feature type="coiled-coil region" evidence="1">
    <location>
        <begin position="820"/>
        <end position="955"/>
    </location>
</feature>
<feature type="compositionally biased region" description="Polar residues" evidence="2">
    <location>
        <begin position="1502"/>
        <end position="1511"/>
    </location>
</feature>
<feature type="compositionally biased region" description="Polar residues" evidence="2">
    <location>
        <begin position="1238"/>
        <end position="1258"/>
    </location>
</feature>
<feature type="compositionally biased region" description="Acidic residues" evidence="2">
    <location>
        <begin position="1561"/>
        <end position="1571"/>
    </location>
</feature>
<feature type="region of interest" description="Disordered" evidence="2">
    <location>
        <begin position="1227"/>
        <end position="1677"/>
    </location>
</feature>
<accession>A0A4S8T095</accession>
<evidence type="ECO:0000313" key="4">
    <source>
        <dbReference type="Proteomes" id="UP000304951"/>
    </source>
</evidence>
<feature type="compositionally biased region" description="Low complexity" evidence="2">
    <location>
        <begin position="1383"/>
        <end position="1394"/>
    </location>
</feature>
<feature type="region of interest" description="Disordered" evidence="2">
    <location>
        <begin position="217"/>
        <end position="270"/>
    </location>
</feature>
<feature type="compositionally biased region" description="Polar residues" evidence="2">
    <location>
        <begin position="56"/>
        <end position="67"/>
    </location>
</feature>
<evidence type="ECO:0000256" key="1">
    <source>
        <dbReference type="SAM" id="Coils"/>
    </source>
</evidence>
<keyword evidence="1" id="KW-0175">Coiled coil</keyword>
<feature type="region of interest" description="Disordered" evidence="2">
    <location>
        <begin position="1"/>
        <end position="72"/>
    </location>
</feature>
<feature type="compositionally biased region" description="Basic and acidic residues" evidence="2">
    <location>
        <begin position="1128"/>
        <end position="1161"/>
    </location>
</feature>
<protein>
    <submittedName>
        <fullName evidence="3">Uncharacterized protein</fullName>
    </submittedName>
</protein>
<organism evidence="3 4">
    <name type="scientific">Aureobasidium pullulans</name>
    <name type="common">Black yeast</name>
    <name type="synonym">Pullularia pullulans</name>
    <dbReference type="NCBI Taxonomy" id="5580"/>
    <lineage>
        <taxon>Eukaryota</taxon>
        <taxon>Fungi</taxon>
        <taxon>Dikarya</taxon>
        <taxon>Ascomycota</taxon>
        <taxon>Pezizomycotina</taxon>
        <taxon>Dothideomycetes</taxon>
        <taxon>Dothideomycetidae</taxon>
        <taxon>Dothideales</taxon>
        <taxon>Saccotheciaceae</taxon>
        <taxon>Aureobasidium</taxon>
    </lineage>
</organism>
<feature type="compositionally biased region" description="Polar residues" evidence="2">
    <location>
        <begin position="1"/>
        <end position="17"/>
    </location>
</feature>
<dbReference type="PANTHER" id="PTHR23159">
    <property type="entry name" value="CENTROSOMAL PROTEIN 2"/>
    <property type="match status" value="1"/>
</dbReference>
<feature type="compositionally biased region" description="Low complexity" evidence="2">
    <location>
        <begin position="1267"/>
        <end position="1283"/>
    </location>
</feature>
<proteinExistence type="predicted"/>
<feature type="compositionally biased region" description="Basic and acidic residues" evidence="2">
    <location>
        <begin position="1085"/>
        <end position="1095"/>
    </location>
</feature>
<feature type="compositionally biased region" description="Polar residues" evidence="2">
    <location>
        <begin position="1104"/>
        <end position="1115"/>
    </location>
</feature>
<feature type="region of interest" description="Disordered" evidence="2">
    <location>
        <begin position="85"/>
        <end position="180"/>
    </location>
</feature>
<feature type="compositionally biased region" description="Polar residues" evidence="2">
    <location>
        <begin position="159"/>
        <end position="171"/>
    </location>
</feature>
<evidence type="ECO:0000313" key="3">
    <source>
        <dbReference type="EMBL" id="THV76779.1"/>
    </source>
</evidence>
<feature type="compositionally biased region" description="Polar residues" evidence="2">
    <location>
        <begin position="1284"/>
        <end position="1302"/>
    </location>
</feature>
<feature type="compositionally biased region" description="Low complexity" evidence="2">
    <location>
        <begin position="128"/>
        <end position="158"/>
    </location>
</feature>
<feature type="compositionally biased region" description="Low complexity" evidence="2">
    <location>
        <begin position="1602"/>
        <end position="1635"/>
    </location>
</feature>
<dbReference type="EMBL" id="QZAF01000014">
    <property type="protein sequence ID" value="THV76779.1"/>
    <property type="molecule type" value="Genomic_DNA"/>
</dbReference>
<gene>
    <name evidence="3" type="ORF">D6D28_00821</name>
</gene>
<feature type="compositionally biased region" description="Polar residues" evidence="2">
    <location>
        <begin position="430"/>
        <end position="457"/>
    </location>
</feature>
<name>A0A4S8T095_AURPU</name>
<feature type="region of interest" description="Disordered" evidence="2">
    <location>
        <begin position="1076"/>
        <end position="1161"/>
    </location>
</feature>
<feature type="coiled-coil region" evidence="1">
    <location>
        <begin position="551"/>
        <end position="578"/>
    </location>
</feature>
<feature type="compositionally biased region" description="Basic and acidic residues" evidence="2">
    <location>
        <begin position="1664"/>
        <end position="1677"/>
    </location>
</feature>
<reference evidence="3 4" key="1">
    <citation type="submission" date="2018-10" db="EMBL/GenBank/DDBJ databases">
        <title>Fifty Aureobasidium pullulans genomes reveal a recombining polyextremotolerant generalist.</title>
        <authorList>
            <person name="Gostincar C."/>
            <person name="Turk M."/>
            <person name="Zajc J."/>
            <person name="Gunde-Cimerman N."/>
        </authorList>
    </citation>
    <scope>NUCLEOTIDE SEQUENCE [LARGE SCALE GENOMIC DNA]</scope>
    <source>
        <strain evidence="3 4">EXF-11900</strain>
    </source>
</reference>
<feature type="region of interest" description="Disordered" evidence="2">
    <location>
        <begin position="415"/>
        <end position="509"/>
    </location>
</feature>
<feature type="compositionally biased region" description="Polar residues" evidence="2">
    <location>
        <begin position="1409"/>
        <end position="1442"/>
    </location>
</feature>
<feature type="compositionally biased region" description="Polar residues" evidence="2">
    <location>
        <begin position="1525"/>
        <end position="1541"/>
    </location>
</feature>
<feature type="compositionally biased region" description="Polar residues" evidence="2">
    <location>
        <begin position="1347"/>
        <end position="1363"/>
    </location>
</feature>